<dbReference type="AlphaFoldDB" id="A0A6L2J7P1"/>
<gene>
    <name evidence="2" type="ORF">Tci_004909</name>
</gene>
<evidence type="ECO:0000313" key="2">
    <source>
        <dbReference type="EMBL" id="GEU32931.1"/>
    </source>
</evidence>
<name>A0A6L2J7P1_TANCI</name>
<feature type="compositionally biased region" description="Polar residues" evidence="1">
    <location>
        <begin position="15"/>
        <end position="34"/>
    </location>
</feature>
<proteinExistence type="predicted"/>
<sequence>MVNEGIGLDAGLDSEASTNDNTSTEQQKGSNSSGHAVDAKRARVDKVVSDKETVAVRSLSNNDTLTKTEFFKTPVESTMSESYSDVYKNEMFEENSSLESENRCLKRPLPNFKNGSTLYCS</sequence>
<organism evidence="2">
    <name type="scientific">Tanacetum cinerariifolium</name>
    <name type="common">Dalmatian daisy</name>
    <name type="synonym">Chrysanthemum cinerariifolium</name>
    <dbReference type="NCBI Taxonomy" id="118510"/>
    <lineage>
        <taxon>Eukaryota</taxon>
        <taxon>Viridiplantae</taxon>
        <taxon>Streptophyta</taxon>
        <taxon>Embryophyta</taxon>
        <taxon>Tracheophyta</taxon>
        <taxon>Spermatophyta</taxon>
        <taxon>Magnoliopsida</taxon>
        <taxon>eudicotyledons</taxon>
        <taxon>Gunneridae</taxon>
        <taxon>Pentapetalae</taxon>
        <taxon>asterids</taxon>
        <taxon>campanulids</taxon>
        <taxon>Asterales</taxon>
        <taxon>Asteraceae</taxon>
        <taxon>Asteroideae</taxon>
        <taxon>Anthemideae</taxon>
        <taxon>Anthemidinae</taxon>
        <taxon>Tanacetum</taxon>
    </lineage>
</organism>
<protein>
    <submittedName>
        <fullName evidence="2">Uncharacterized protein</fullName>
    </submittedName>
</protein>
<reference evidence="2" key="1">
    <citation type="journal article" date="2019" name="Sci. Rep.">
        <title>Draft genome of Tanacetum cinerariifolium, the natural source of mosquito coil.</title>
        <authorList>
            <person name="Yamashiro T."/>
            <person name="Shiraishi A."/>
            <person name="Satake H."/>
            <person name="Nakayama K."/>
        </authorList>
    </citation>
    <scope>NUCLEOTIDE SEQUENCE</scope>
</reference>
<comment type="caution">
    <text evidence="2">The sequence shown here is derived from an EMBL/GenBank/DDBJ whole genome shotgun (WGS) entry which is preliminary data.</text>
</comment>
<accession>A0A6L2J7P1</accession>
<feature type="region of interest" description="Disordered" evidence="1">
    <location>
        <begin position="1"/>
        <end position="44"/>
    </location>
</feature>
<dbReference type="EMBL" id="BKCJ010000409">
    <property type="protein sequence ID" value="GEU32931.1"/>
    <property type="molecule type" value="Genomic_DNA"/>
</dbReference>
<evidence type="ECO:0000256" key="1">
    <source>
        <dbReference type="SAM" id="MobiDB-lite"/>
    </source>
</evidence>